<dbReference type="InterPro" id="IPR013149">
    <property type="entry name" value="ADH-like_C"/>
</dbReference>
<dbReference type="Pfam" id="PF00106">
    <property type="entry name" value="adh_short"/>
    <property type="match status" value="1"/>
</dbReference>
<dbReference type="InterPro" id="IPR047122">
    <property type="entry name" value="Trans-enoyl_RdTase-like"/>
</dbReference>
<dbReference type="AlphaFoldDB" id="A0A8H5AES4"/>
<name>A0A8H5AES4_FUSOX</name>
<evidence type="ECO:0000256" key="3">
    <source>
        <dbReference type="ARBA" id="ARBA00023002"/>
    </source>
</evidence>
<dbReference type="SUPFAM" id="SSF51735">
    <property type="entry name" value="NAD(P)-binding Rossmann-fold domains"/>
    <property type="match status" value="2"/>
</dbReference>
<evidence type="ECO:0000256" key="2">
    <source>
        <dbReference type="ARBA" id="ARBA00022857"/>
    </source>
</evidence>
<dbReference type="Proteomes" id="UP000558688">
    <property type="component" value="Unassembled WGS sequence"/>
</dbReference>
<dbReference type="SMART" id="SM00829">
    <property type="entry name" value="PKS_ER"/>
    <property type="match status" value="1"/>
</dbReference>
<gene>
    <name evidence="5" type="ORF">FOXYS1_5237</name>
</gene>
<dbReference type="InterPro" id="IPR020843">
    <property type="entry name" value="ER"/>
</dbReference>
<feature type="non-terminal residue" evidence="5">
    <location>
        <position position="623"/>
    </location>
</feature>
<dbReference type="PANTHER" id="PTHR45348:SF7">
    <property type="entry name" value="ZINC BINDING OXIDOREDUCTASE, PUTATIVE-RELATED"/>
    <property type="match status" value="1"/>
</dbReference>
<sequence length="623" mass="67734">MSLPGLKTLHKKPYPVIYPTRPELSQEGRTILITGGNSGIGFSIARSFVISKAKRVIVASRRHDSIQTAVSKLAKQAKDSGSPTAAEGRVCDVGDLNSTASLWQGLKDDGIHVDTLVLSAASLGKNKPLLEAGRDGVWDDFETNTRATIDFTTRFYGQEAQGIETHKALISLSTCVTYMRHYASDRPSYGITKLAGTDYLQQLAFEVGPKKMQISIFHPGIIFNELAAARGMDETTYPWDDENLPGNFAVWAASPEAEFIHGRFVWAAWDVEELKTRIEDGVKKNPRFLMAGIEGLSRMIKSVKADHNEDGYKFYFKETAKVDRNDCKLLYTNCFLPFKVSNRSIVTRLINATRAKAIGGQGGRVQDNVPIPTISSNEILVKVKAVALNPTDFKHLDIISPTNSIIGCDYAGVVHQVGDSVRDRWKVGDRVAGAVHGGLYPDKGAFAEYLKIDADLAWKVPDDISDTDATTYGVSAVTAMLVLNVHHGIPFVDTKPATPKNEAIFIYAGATSAGLYHIQLAKAAGYTVVTTASPRSFQLVKQYGADVVFDYNSPSVAEDIIKEYPKITKAVDCFSEGKSTSICAAVLKPSGGKVVTLLPNGKSSTPGVTYDLVMSYTAMGHAF</sequence>
<feature type="domain" description="Enoyl reductase (ER)" evidence="4">
    <location>
        <begin position="363"/>
        <end position="596"/>
    </location>
</feature>
<keyword evidence="2" id="KW-0521">NADP</keyword>
<dbReference type="EMBL" id="JAAFOW010000814">
    <property type="protein sequence ID" value="KAF5264013.1"/>
    <property type="molecule type" value="Genomic_DNA"/>
</dbReference>
<proteinExistence type="inferred from homology"/>
<dbReference type="CDD" id="cd05233">
    <property type="entry name" value="SDR_c"/>
    <property type="match status" value="1"/>
</dbReference>
<keyword evidence="3" id="KW-0560">Oxidoreductase</keyword>
<dbReference type="InterPro" id="IPR002347">
    <property type="entry name" value="SDR_fam"/>
</dbReference>
<evidence type="ECO:0000313" key="6">
    <source>
        <dbReference type="Proteomes" id="UP000558688"/>
    </source>
</evidence>
<comment type="similarity">
    <text evidence="1">Belongs to the zinc-containing alcohol dehydrogenase family.</text>
</comment>
<protein>
    <recommendedName>
        <fullName evidence="4">Enoyl reductase (ER) domain-containing protein</fullName>
    </recommendedName>
</protein>
<comment type="caution">
    <text evidence="5">The sequence shown here is derived from an EMBL/GenBank/DDBJ whole genome shotgun (WGS) entry which is preliminary data.</text>
</comment>
<dbReference type="PRINTS" id="PR00081">
    <property type="entry name" value="GDHRDH"/>
</dbReference>
<dbReference type="InterPro" id="IPR020904">
    <property type="entry name" value="Sc_DH/Rdtase_CS"/>
</dbReference>
<accession>A0A8H5AES4</accession>
<evidence type="ECO:0000259" key="4">
    <source>
        <dbReference type="SMART" id="SM00829"/>
    </source>
</evidence>
<dbReference type="InterPro" id="IPR036291">
    <property type="entry name" value="NAD(P)-bd_dom_sf"/>
</dbReference>
<dbReference type="CDD" id="cd08249">
    <property type="entry name" value="enoyl_reductase_like"/>
    <property type="match status" value="1"/>
</dbReference>
<dbReference type="Pfam" id="PF00107">
    <property type="entry name" value="ADH_zinc_N"/>
    <property type="match status" value="1"/>
</dbReference>
<dbReference type="PANTHER" id="PTHR45348">
    <property type="entry name" value="HYPOTHETICAL OXIDOREDUCTASE (EUROFUNG)"/>
    <property type="match status" value="1"/>
</dbReference>
<dbReference type="Gene3D" id="3.40.50.720">
    <property type="entry name" value="NAD(P)-binding Rossmann-like Domain"/>
    <property type="match status" value="2"/>
</dbReference>
<reference evidence="5" key="1">
    <citation type="submission" date="2020-02" db="EMBL/GenBank/DDBJ databases">
        <title>Identification and distribution of gene clusters putatively required for synthesis of sphingolipid metabolism inhibitors in phylogenetically diverse species of the filamentous fungus Fusarium.</title>
        <authorList>
            <person name="Kim H.-S."/>
            <person name="Busman M."/>
            <person name="Brown D.W."/>
            <person name="Divon H."/>
            <person name="Uhlig S."/>
            <person name="Proctor R.H."/>
        </authorList>
    </citation>
    <scope>NUCLEOTIDE SEQUENCE [LARGE SCALE GENOMIC DNA]</scope>
    <source>
        <strain evidence="5">NRRL 39464</strain>
    </source>
</reference>
<dbReference type="SUPFAM" id="SSF50129">
    <property type="entry name" value="GroES-like"/>
    <property type="match status" value="1"/>
</dbReference>
<dbReference type="InterPro" id="IPR011032">
    <property type="entry name" value="GroES-like_sf"/>
</dbReference>
<dbReference type="PROSITE" id="PS00061">
    <property type="entry name" value="ADH_SHORT"/>
    <property type="match status" value="1"/>
</dbReference>
<evidence type="ECO:0000313" key="5">
    <source>
        <dbReference type="EMBL" id="KAF5264013.1"/>
    </source>
</evidence>
<evidence type="ECO:0000256" key="1">
    <source>
        <dbReference type="ARBA" id="ARBA00008072"/>
    </source>
</evidence>
<dbReference type="Pfam" id="PF08240">
    <property type="entry name" value="ADH_N"/>
    <property type="match status" value="1"/>
</dbReference>
<dbReference type="Gene3D" id="3.90.180.10">
    <property type="entry name" value="Medium-chain alcohol dehydrogenases, catalytic domain"/>
    <property type="match status" value="1"/>
</dbReference>
<dbReference type="InterPro" id="IPR013154">
    <property type="entry name" value="ADH-like_N"/>
</dbReference>
<dbReference type="GO" id="GO:0016651">
    <property type="term" value="F:oxidoreductase activity, acting on NAD(P)H"/>
    <property type="evidence" value="ECO:0007669"/>
    <property type="project" value="InterPro"/>
</dbReference>
<organism evidence="5 6">
    <name type="scientific">Fusarium oxysporum</name>
    <name type="common">Fusarium vascular wilt</name>
    <dbReference type="NCBI Taxonomy" id="5507"/>
    <lineage>
        <taxon>Eukaryota</taxon>
        <taxon>Fungi</taxon>
        <taxon>Dikarya</taxon>
        <taxon>Ascomycota</taxon>
        <taxon>Pezizomycotina</taxon>
        <taxon>Sordariomycetes</taxon>
        <taxon>Hypocreomycetidae</taxon>
        <taxon>Hypocreales</taxon>
        <taxon>Nectriaceae</taxon>
        <taxon>Fusarium</taxon>
        <taxon>Fusarium oxysporum species complex</taxon>
    </lineage>
</organism>